<accession>A0ACC3S552</accession>
<name>A0ACC3S552_9PEZI</name>
<keyword evidence="2" id="KW-1185">Reference proteome</keyword>
<dbReference type="Proteomes" id="UP001320706">
    <property type="component" value="Unassembled WGS sequence"/>
</dbReference>
<organism evidence="1 2">
    <name type="scientific">Zalaria obscura</name>
    <dbReference type="NCBI Taxonomy" id="2024903"/>
    <lineage>
        <taxon>Eukaryota</taxon>
        <taxon>Fungi</taxon>
        <taxon>Dikarya</taxon>
        <taxon>Ascomycota</taxon>
        <taxon>Pezizomycotina</taxon>
        <taxon>Dothideomycetes</taxon>
        <taxon>Dothideomycetidae</taxon>
        <taxon>Dothideales</taxon>
        <taxon>Zalariaceae</taxon>
        <taxon>Zalaria</taxon>
    </lineage>
</organism>
<reference evidence="1" key="1">
    <citation type="submission" date="2024-02" db="EMBL/GenBank/DDBJ databases">
        <title>Metagenome Assembled Genome of Zalaria obscura JY119.</title>
        <authorList>
            <person name="Vighnesh L."/>
            <person name="Jagadeeshwari U."/>
            <person name="Venkata Ramana C."/>
            <person name="Sasikala C."/>
        </authorList>
    </citation>
    <scope>NUCLEOTIDE SEQUENCE</scope>
    <source>
        <strain evidence="1">JY119</strain>
    </source>
</reference>
<evidence type="ECO:0000313" key="2">
    <source>
        <dbReference type="Proteomes" id="UP001320706"/>
    </source>
</evidence>
<protein>
    <submittedName>
        <fullName evidence="1">Uncharacterized protein</fullName>
    </submittedName>
</protein>
<comment type="caution">
    <text evidence="1">The sequence shown here is derived from an EMBL/GenBank/DDBJ whole genome shotgun (WGS) entry which is preliminary data.</text>
</comment>
<dbReference type="EMBL" id="JAMKPW020000042">
    <property type="protein sequence ID" value="KAK8195969.1"/>
    <property type="molecule type" value="Genomic_DNA"/>
</dbReference>
<evidence type="ECO:0000313" key="1">
    <source>
        <dbReference type="EMBL" id="KAK8195969.1"/>
    </source>
</evidence>
<gene>
    <name evidence="1" type="ORF">M8818_007120</name>
</gene>
<proteinExistence type="predicted"/>
<sequence>MEKLRVHREKALLFGSAAAVRLLLAAAFPTLPDILAGRVEISTPVTGFERLQEGLFLYNHGLSPYDGGVFHQAPLLLPLFSLFPDPLRFPLAHVLLYTILDLLSANALMQMAESGEAVSSRLFTSSRKDKRWSSVAIGACFLFNPFTLLTCLGRPTSVFTTLFVLLSTAKACAGATVTSTFALSLASYASLHPALLFPPLTLLCYDRYIVRASSVTSSSAHQSSRKPPTLPFFFLRQATLLALFLAILFMLSYILTDDWSFIPAVYSARLLLPDLTPNVGLWWYFFIEMFDSFRNFFLGVFWLHMASYSPGLSIRLRSQPLAVVVLMCGVIAIFQPYANVGDAGAWVGMLTLYGHVFDLTRYTFPALSTLLYSTLLGPAFYYLWVYAGSGNANFFYAITLVWSLGLTLILADMLYALLRDEWEVERPEMKGKAVRQI</sequence>